<comment type="caution">
    <text evidence="2">The sequence shown here is derived from an EMBL/GenBank/DDBJ whole genome shotgun (WGS) entry which is preliminary data.</text>
</comment>
<sequence>MSILMRWSWDKVKDKIRTLPGRLGFEKSNTLYFFGLRLDIESGAIYDEILEKYLDEREAASLYYVLSIYAETKQDIGESNELVSLSRQLCPFIHCPNLKRNIEGIEKLFGEDPKTLYRVAKPFNYKTIDLGDAAIKVYALPRVPIILVIWGGEEGIPPSSEILFDKSAFNYLGLDISTVCEAAMGLARALTARLILCTAKELGLDIKKTPFGGYRYTCAD</sequence>
<dbReference type="Pfam" id="PF12654">
    <property type="entry name" value="DUF3786"/>
    <property type="match status" value="1"/>
</dbReference>
<evidence type="ECO:0000313" key="2">
    <source>
        <dbReference type="EMBL" id="HHP82257.1"/>
    </source>
</evidence>
<organism evidence="2">
    <name type="scientific">Ignisphaera aggregans</name>
    <dbReference type="NCBI Taxonomy" id="334771"/>
    <lineage>
        <taxon>Archaea</taxon>
        <taxon>Thermoproteota</taxon>
        <taxon>Thermoprotei</taxon>
        <taxon>Desulfurococcales</taxon>
        <taxon>Desulfurococcaceae</taxon>
        <taxon>Ignisphaera</taxon>
    </lineage>
</organism>
<feature type="domain" description="DUF3786" evidence="1">
    <location>
        <begin position="31"/>
        <end position="177"/>
    </location>
</feature>
<gene>
    <name evidence="2" type="ORF">ENM84_06305</name>
</gene>
<evidence type="ECO:0000259" key="1">
    <source>
        <dbReference type="Pfam" id="PF12654"/>
    </source>
</evidence>
<name>A0A7C5TJ29_9CREN</name>
<dbReference type="InterPro" id="IPR024264">
    <property type="entry name" value="DUF3786"/>
</dbReference>
<dbReference type="AlphaFoldDB" id="A0A7C5TJ29"/>
<accession>A0A7C5TJ29</accession>
<protein>
    <submittedName>
        <fullName evidence="2">DUF3786 domain-containing protein</fullName>
    </submittedName>
</protein>
<dbReference type="EMBL" id="DRZI01000269">
    <property type="protein sequence ID" value="HHP82257.1"/>
    <property type="molecule type" value="Genomic_DNA"/>
</dbReference>
<proteinExistence type="predicted"/>
<reference evidence="2" key="1">
    <citation type="journal article" date="2020" name="mSystems">
        <title>Genome- and Community-Level Interaction Insights into Carbon Utilization and Element Cycling Functions of Hydrothermarchaeota in Hydrothermal Sediment.</title>
        <authorList>
            <person name="Zhou Z."/>
            <person name="Liu Y."/>
            <person name="Xu W."/>
            <person name="Pan J."/>
            <person name="Luo Z.H."/>
            <person name="Li M."/>
        </authorList>
    </citation>
    <scope>NUCLEOTIDE SEQUENCE [LARGE SCALE GENOMIC DNA]</scope>
    <source>
        <strain evidence="2">SpSt-1121</strain>
    </source>
</reference>